<feature type="chain" id="PRO_5021304506" evidence="4">
    <location>
        <begin position="20"/>
        <end position="243"/>
    </location>
</feature>
<proteinExistence type="inferred from homology"/>
<gene>
    <name evidence="5" type="ORF">EAH86_02415</name>
</gene>
<evidence type="ECO:0000256" key="4">
    <source>
        <dbReference type="SAM" id="SignalP"/>
    </source>
</evidence>
<dbReference type="Pfam" id="PF01066">
    <property type="entry name" value="CDP-OH_P_transf"/>
    <property type="match status" value="1"/>
</dbReference>
<dbReference type="AlphaFoldDB" id="A0A502D6Z0"/>
<comment type="caution">
    <text evidence="5">The sequence shown here is derived from an EMBL/GenBank/DDBJ whole genome shotgun (WGS) entry which is preliminary data.</text>
</comment>
<dbReference type="GO" id="GO:0016020">
    <property type="term" value="C:membrane"/>
    <property type="evidence" value="ECO:0007669"/>
    <property type="project" value="InterPro"/>
</dbReference>
<keyword evidence="3" id="KW-0812">Transmembrane</keyword>
<dbReference type="InterPro" id="IPR000462">
    <property type="entry name" value="CDP-OH_P_trans"/>
</dbReference>
<keyword evidence="4" id="KW-0732">Signal</keyword>
<name>A0A502D6Z0_9MICO</name>
<dbReference type="GO" id="GO:0016780">
    <property type="term" value="F:phosphotransferase activity, for other substituted phosphate groups"/>
    <property type="evidence" value="ECO:0007669"/>
    <property type="project" value="InterPro"/>
</dbReference>
<feature type="transmembrane region" description="Helical" evidence="3">
    <location>
        <begin position="190"/>
        <end position="207"/>
    </location>
</feature>
<evidence type="ECO:0000313" key="6">
    <source>
        <dbReference type="Proteomes" id="UP000317722"/>
    </source>
</evidence>
<dbReference type="GO" id="GO:0008654">
    <property type="term" value="P:phospholipid biosynthetic process"/>
    <property type="evidence" value="ECO:0007669"/>
    <property type="project" value="InterPro"/>
</dbReference>
<keyword evidence="6" id="KW-1185">Reference proteome</keyword>
<keyword evidence="1 2" id="KW-0808">Transferase</keyword>
<dbReference type="InterPro" id="IPR043130">
    <property type="entry name" value="CDP-OH_PTrfase_TM_dom"/>
</dbReference>
<feature type="transmembrane region" description="Helical" evidence="3">
    <location>
        <begin position="120"/>
        <end position="145"/>
    </location>
</feature>
<organism evidence="5 6">
    <name type="scientific">Pedococcus bigeumensis</name>
    <dbReference type="NCBI Taxonomy" id="433644"/>
    <lineage>
        <taxon>Bacteria</taxon>
        <taxon>Bacillati</taxon>
        <taxon>Actinomycetota</taxon>
        <taxon>Actinomycetes</taxon>
        <taxon>Micrococcales</taxon>
        <taxon>Intrasporangiaceae</taxon>
        <taxon>Pedococcus</taxon>
    </lineage>
</organism>
<keyword evidence="3" id="KW-0472">Membrane</keyword>
<dbReference type="Proteomes" id="UP000317722">
    <property type="component" value="Unassembled WGS sequence"/>
</dbReference>
<dbReference type="OrthoDB" id="9796672at2"/>
<protein>
    <submittedName>
        <fullName evidence="5">CDP-alcohol phosphatidyltransferase family protein</fullName>
    </submittedName>
</protein>
<sequence>MVGQFVLLGALLWAAGASAAGAVVAGTCAVLGWVVLATALAEHDRPGLGPADHVTVTRGTLACVVAALTVDAAVGSTSEGTLVLLAGVALALDAVDGWVARRTRTASALGARMDMEVDAFLILVLSIAAASVLGRWVLVIGAFRYLLVVATWAMPWLGGGVPPRYWRKAVAALQGIVLTLTVARVAPDGAAAAFVAAALALLAWSFGTQGLELWRARPARTDALGDELAPAHEPGAQPLQVLP</sequence>
<keyword evidence="3" id="KW-1133">Transmembrane helix</keyword>
<feature type="signal peptide" evidence="4">
    <location>
        <begin position="1"/>
        <end position="19"/>
    </location>
</feature>
<dbReference type="PROSITE" id="PS00379">
    <property type="entry name" value="CDP_ALCOHOL_P_TRANSF"/>
    <property type="match status" value="1"/>
</dbReference>
<accession>A0A502D6Z0</accession>
<dbReference type="EMBL" id="RCZM01000001">
    <property type="protein sequence ID" value="TPG19846.1"/>
    <property type="molecule type" value="Genomic_DNA"/>
</dbReference>
<evidence type="ECO:0000256" key="2">
    <source>
        <dbReference type="RuleBase" id="RU003750"/>
    </source>
</evidence>
<evidence type="ECO:0000256" key="1">
    <source>
        <dbReference type="ARBA" id="ARBA00022679"/>
    </source>
</evidence>
<dbReference type="InterPro" id="IPR048254">
    <property type="entry name" value="CDP_ALCOHOL_P_TRANSF_CS"/>
</dbReference>
<reference evidence="5 6" key="1">
    <citation type="journal article" date="2019" name="Environ. Microbiol.">
        <title>Species interactions and distinct microbial communities in high Arctic permafrost affected cryosols are associated with the CH4 and CO2 gas fluxes.</title>
        <authorList>
            <person name="Altshuler I."/>
            <person name="Hamel J."/>
            <person name="Turney S."/>
            <person name="Magnuson E."/>
            <person name="Levesque R."/>
            <person name="Greer C."/>
            <person name="Whyte L.G."/>
        </authorList>
    </citation>
    <scope>NUCLEOTIDE SEQUENCE [LARGE SCALE GENOMIC DNA]</scope>
    <source>
        <strain evidence="5 6">S9.3A</strain>
    </source>
</reference>
<dbReference type="Gene3D" id="1.20.120.1760">
    <property type="match status" value="1"/>
</dbReference>
<comment type="similarity">
    <text evidence="2">Belongs to the CDP-alcohol phosphatidyltransferase class-I family.</text>
</comment>
<evidence type="ECO:0000313" key="5">
    <source>
        <dbReference type="EMBL" id="TPG19846.1"/>
    </source>
</evidence>
<evidence type="ECO:0000256" key="3">
    <source>
        <dbReference type="SAM" id="Phobius"/>
    </source>
</evidence>